<dbReference type="AlphaFoldDB" id="A0A5J5IM13"/>
<accession>A0A5J5IM13</accession>
<evidence type="ECO:0000313" key="2">
    <source>
        <dbReference type="Proteomes" id="UP000326903"/>
    </source>
</evidence>
<evidence type="ECO:0000313" key="1">
    <source>
        <dbReference type="EMBL" id="KAA9041568.1"/>
    </source>
</evidence>
<evidence type="ECO:0008006" key="3">
    <source>
        <dbReference type="Google" id="ProtNLM"/>
    </source>
</evidence>
<dbReference type="RefSeq" id="WP_150413688.1">
    <property type="nucleotide sequence ID" value="NZ_VYQF01000001.1"/>
</dbReference>
<name>A0A5J5IM13_9BACT</name>
<proteinExistence type="predicted"/>
<protein>
    <recommendedName>
        <fullName evidence="3">DUF2267 domain-containing protein</fullName>
    </recommendedName>
</protein>
<dbReference type="EMBL" id="VYQF01000001">
    <property type="protein sequence ID" value="KAA9041568.1"/>
    <property type="molecule type" value="Genomic_DNA"/>
</dbReference>
<gene>
    <name evidence="1" type="ORF">FW778_05975</name>
</gene>
<comment type="caution">
    <text evidence="1">The sequence shown here is derived from an EMBL/GenBank/DDBJ whole genome shotgun (WGS) entry which is preliminary data.</text>
</comment>
<organism evidence="1 2">
    <name type="scientific">Ginsengibacter hankyongi</name>
    <dbReference type="NCBI Taxonomy" id="2607284"/>
    <lineage>
        <taxon>Bacteria</taxon>
        <taxon>Pseudomonadati</taxon>
        <taxon>Bacteroidota</taxon>
        <taxon>Chitinophagia</taxon>
        <taxon>Chitinophagales</taxon>
        <taxon>Chitinophagaceae</taxon>
        <taxon>Ginsengibacter</taxon>
    </lineage>
</organism>
<reference evidence="1 2" key="1">
    <citation type="submission" date="2019-09" db="EMBL/GenBank/DDBJ databases">
        <title>Draft genome sequence of Ginsengibacter sp. BR5-29.</title>
        <authorList>
            <person name="Im W.-T."/>
        </authorList>
    </citation>
    <scope>NUCLEOTIDE SEQUENCE [LARGE SCALE GENOMIC DNA]</scope>
    <source>
        <strain evidence="1 2">BR5-29</strain>
    </source>
</reference>
<dbReference type="Proteomes" id="UP000326903">
    <property type="component" value="Unassembled WGS sequence"/>
</dbReference>
<sequence length="103" mass="10798">MEELIQKLQSIHGLTAEQSHSILGTIAGYIKEKFPMVAGAIDNIIPTGNATTANTQATSTATTQDSGDLLDKISDFIPGATGEKIEEFAKDKLGGFFGGNKAV</sequence>
<keyword evidence="2" id="KW-1185">Reference proteome</keyword>